<keyword evidence="11 14" id="KW-1015">Disulfide bond</keyword>
<keyword evidence="6 14" id="KW-0812">Transmembrane</keyword>
<dbReference type="InterPro" id="IPR022920">
    <property type="entry name" value="Disulphide_bond_form_DsbB"/>
</dbReference>
<dbReference type="Proteomes" id="UP001382455">
    <property type="component" value="Unassembled WGS sequence"/>
</dbReference>
<evidence type="ECO:0000313" key="16">
    <source>
        <dbReference type="EMBL" id="MEI4548909.1"/>
    </source>
</evidence>
<evidence type="ECO:0000256" key="4">
    <source>
        <dbReference type="ARBA" id="ARBA00022475"/>
    </source>
</evidence>
<keyword evidence="12 14" id="KW-0143">Chaperone</keyword>
<comment type="function">
    <text evidence="14">Required for disulfide bond formation in some periplasmic proteins. Acts by oxidizing the DsbA protein.</text>
</comment>
<evidence type="ECO:0000256" key="14">
    <source>
        <dbReference type="HAMAP-Rule" id="MF_00286"/>
    </source>
</evidence>
<evidence type="ECO:0000256" key="5">
    <source>
        <dbReference type="ARBA" id="ARBA00022519"/>
    </source>
</evidence>
<feature type="transmembrane region" description="Helical" evidence="15">
    <location>
        <begin position="148"/>
        <end position="170"/>
    </location>
</feature>
<feature type="transmembrane region" description="Helical" evidence="15">
    <location>
        <begin position="45"/>
        <end position="63"/>
    </location>
</feature>
<reference evidence="16 17" key="1">
    <citation type="submission" date="2023-12" db="EMBL/GenBank/DDBJ databases">
        <title>Friends and Foes: Symbiotic and Algicidal bacterial influence on Karenia brevis blooms.</title>
        <authorList>
            <person name="Fei C."/>
            <person name="Mohamed A.R."/>
            <person name="Booker A."/>
            <person name="Arshad M."/>
            <person name="Klass S."/>
            <person name="Ahn S."/>
            <person name="Gilbert P.M."/>
            <person name="Heil C.A."/>
            <person name="Martinez J.M."/>
            <person name="Amin S.A."/>
        </authorList>
    </citation>
    <scope>NUCLEOTIDE SEQUENCE [LARGE SCALE GENOMIC DNA]</scope>
    <source>
        <strain evidence="16 17">CE15</strain>
    </source>
</reference>
<feature type="disulfide bond" description="Redox-active" evidence="14">
    <location>
        <begin position="107"/>
        <end position="133"/>
    </location>
</feature>
<comment type="caution">
    <text evidence="16">The sequence shown here is derived from an EMBL/GenBank/DDBJ whole genome shotgun (WGS) entry which is preliminary data.</text>
</comment>
<evidence type="ECO:0000256" key="6">
    <source>
        <dbReference type="ARBA" id="ARBA00022692"/>
    </source>
</evidence>
<keyword evidence="9 14" id="KW-0560">Oxidoreductase</keyword>
<evidence type="ECO:0000256" key="8">
    <source>
        <dbReference type="ARBA" id="ARBA00022989"/>
    </source>
</evidence>
<dbReference type="InterPro" id="IPR003752">
    <property type="entry name" value="DiS_bond_form_DsbB/BdbC"/>
</dbReference>
<evidence type="ECO:0000256" key="9">
    <source>
        <dbReference type="ARBA" id="ARBA00023002"/>
    </source>
</evidence>
<feature type="transmembrane region" description="Helical" evidence="15">
    <location>
        <begin position="68"/>
        <end position="89"/>
    </location>
</feature>
<evidence type="ECO:0000313" key="17">
    <source>
        <dbReference type="Proteomes" id="UP001382455"/>
    </source>
</evidence>
<dbReference type="PANTHER" id="PTHR36570:SF2">
    <property type="entry name" value="DISULFIDE BOND FORMATION PROTEIN B"/>
    <property type="match status" value="1"/>
</dbReference>
<proteinExistence type="inferred from homology"/>
<dbReference type="SUPFAM" id="SSF158442">
    <property type="entry name" value="DsbB-like"/>
    <property type="match status" value="1"/>
</dbReference>
<dbReference type="InterPro" id="IPR023380">
    <property type="entry name" value="DsbB-like_sf"/>
</dbReference>
<dbReference type="RefSeq" id="WP_336434697.1">
    <property type="nucleotide sequence ID" value="NZ_JBAWKS010000001.1"/>
</dbReference>
<feature type="topological domain" description="Cytoplasmic" evidence="14">
    <location>
        <begin position="167"/>
        <end position="174"/>
    </location>
</feature>
<keyword evidence="7 14" id="KW-0249">Electron transport</keyword>
<evidence type="ECO:0000256" key="10">
    <source>
        <dbReference type="ARBA" id="ARBA00023136"/>
    </source>
</evidence>
<dbReference type="PANTHER" id="PTHR36570">
    <property type="entry name" value="DISULFIDE BOND FORMATION PROTEIN B"/>
    <property type="match status" value="1"/>
</dbReference>
<gene>
    <name evidence="14 16" type="primary">dsbB</name>
    <name evidence="16" type="ORF">WAE96_04175</name>
</gene>
<evidence type="ECO:0000256" key="11">
    <source>
        <dbReference type="ARBA" id="ARBA00023157"/>
    </source>
</evidence>
<evidence type="ECO:0000256" key="3">
    <source>
        <dbReference type="ARBA" id="ARBA00022448"/>
    </source>
</evidence>
<name>A0ABU8EPN8_9GAMM</name>
<sequence length="174" mass="19456">MLSKLAYWPEQRLPWLLLAGIALVLEGAALFFQYAMDLGPCVMCIYQRTAMLGLLFAGIAGAIKPQKIFARVIGFALWAISAIWGYLIAAEHIAMQNNTDPFAFAGCAFEPNFPEFLPLHQWMPWFFEVTGDCGNISWQFLGLSMPGWMQVIFAIASAVLFVVLITRLVFAKKI</sequence>
<evidence type="ECO:0000256" key="12">
    <source>
        <dbReference type="ARBA" id="ARBA00023186"/>
    </source>
</evidence>
<protein>
    <recommendedName>
        <fullName evidence="14">Disulfide bond formation protein B</fullName>
    </recommendedName>
    <alternativeName>
        <fullName evidence="14">Disulfide oxidoreductase</fullName>
    </alternativeName>
</protein>
<keyword evidence="4 14" id="KW-1003">Cell membrane</keyword>
<keyword evidence="8 14" id="KW-1133">Transmembrane helix</keyword>
<dbReference type="Pfam" id="PF02600">
    <property type="entry name" value="DsbB"/>
    <property type="match status" value="1"/>
</dbReference>
<keyword evidence="17" id="KW-1185">Reference proteome</keyword>
<dbReference type="Gene3D" id="1.20.1550.10">
    <property type="entry name" value="DsbB-like"/>
    <property type="match status" value="1"/>
</dbReference>
<feature type="disulfide bond" description="Redox-active" evidence="14">
    <location>
        <begin position="41"/>
        <end position="44"/>
    </location>
</feature>
<dbReference type="NCBIfam" id="NF002485">
    <property type="entry name" value="PRK01749.1"/>
    <property type="match status" value="1"/>
</dbReference>
<evidence type="ECO:0000256" key="1">
    <source>
        <dbReference type="ARBA" id="ARBA00004429"/>
    </source>
</evidence>
<dbReference type="EMBL" id="JBAWKS010000001">
    <property type="protein sequence ID" value="MEI4548909.1"/>
    <property type="molecule type" value="Genomic_DNA"/>
</dbReference>
<comment type="subcellular location">
    <subcellularLocation>
        <location evidence="1">Cell inner membrane</location>
        <topology evidence="1">Multi-pass membrane protein</topology>
    </subcellularLocation>
    <subcellularLocation>
        <location evidence="14">Cell membrane</location>
        <topology evidence="14">Multi-pass membrane protein</topology>
    </subcellularLocation>
</comment>
<dbReference type="HAMAP" id="MF_00286">
    <property type="entry name" value="DsbB"/>
    <property type="match status" value="1"/>
</dbReference>
<accession>A0ABU8EPN8</accession>
<feature type="transmembrane region" description="Helical" evidence="15">
    <location>
        <begin position="12"/>
        <end position="33"/>
    </location>
</feature>
<feature type="topological domain" description="Periplasmic" evidence="14">
    <location>
        <begin position="32"/>
        <end position="49"/>
    </location>
</feature>
<comment type="caution">
    <text evidence="14">Lacks conserved residue(s) required for the propagation of feature annotation.</text>
</comment>
<feature type="topological domain" description="Cytoplasmic" evidence="14">
    <location>
        <begin position="1"/>
        <end position="14"/>
    </location>
</feature>
<evidence type="ECO:0000256" key="7">
    <source>
        <dbReference type="ARBA" id="ARBA00022982"/>
    </source>
</evidence>
<comment type="similarity">
    <text evidence="2 14">Belongs to the DsbB family.</text>
</comment>
<dbReference type="GO" id="GO:0016491">
    <property type="term" value="F:oxidoreductase activity"/>
    <property type="evidence" value="ECO:0007669"/>
    <property type="project" value="UniProtKB-KW"/>
</dbReference>
<dbReference type="InterPro" id="IPR050183">
    <property type="entry name" value="DsbB"/>
</dbReference>
<evidence type="ECO:0000256" key="13">
    <source>
        <dbReference type="ARBA" id="ARBA00023284"/>
    </source>
</evidence>
<evidence type="ECO:0000256" key="15">
    <source>
        <dbReference type="SAM" id="Phobius"/>
    </source>
</evidence>
<keyword evidence="13 14" id="KW-0676">Redox-active center</keyword>
<keyword evidence="5" id="KW-0997">Cell inner membrane</keyword>
<keyword evidence="3 14" id="KW-0813">Transport</keyword>
<evidence type="ECO:0000256" key="2">
    <source>
        <dbReference type="ARBA" id="ARBA00008823"/>
    </source>
</evidence>
<keyword evidence="10 14" id="KW-0472">Membrane</keyword>
<organism evidence="16 17">
    <name type="scientific">Pseudoalteromonas spongiae</name>
    <dbReference type="NCBI Taxonomy" id="298657"/>
    <lineage>
        <taxon>Bacteria</taxon>
        <taxon>Pseudomonadati</taxon>
        <taxon>Pseudomonadota</taxon>
        <taxon>Gammaproteobacteria</taxon>
        <taxon>Alteromonadales</taxon>
        <taxon>Pseudoalteromonadaceae</taxon>
        <taxon>Pseudoalteromonas</taxon>
    </lineage>
</organism>